<organism evidence="5 6">
    <name type="scientific">Sinobaca qinghaiensis</name>
    <dbReference type="NCBI Taxonomy" id="342944"/>
    <lineage>
        <taxon>Bacteria</taxon>
        <taxon>Bacillati</taxon>
        <taxon>Bacillota</taxon>
        <taxon>Bacilli</taxon>
        <taxon>Bacillales</taxon>
        <taxon>Sporolactobacillaceae</taxon>
        <taxon>Sinobaca</taxon>
    </lineage>
</organism>
<dbReference type="PANTHER" id="PTHR37312:SF1">
    <property type="entry name" value="MEMBRANE-BOUND ACYLTRANSFERASE YKRP-RELATED"/>
    <property type="match status" value="1"/>
</dbReference>
<keyword evidence="6" id="KW-1185">Reference proteome</keyword>
<gene>
    <name evidence="5" type="ORF">ATL39_3173</name>
</gene>
<feature type="transmembrane region" description="Helical" evidence="3">
    <location>
        <begin position="43"/>
        <end position="63"/>
    </location>
</feature>
<dbReference type="AlphaFoldDB" id="A0A419UX92"/>
<dbReference type="InterPro" id="IPR052734">
    <property type="entry name" value="Nod_factor_acetyltransferase"/>
</dbReference>
<feature type="transmembrane region" description="Helical" evidence="3">
    <location>
        <begin position="133"/>
        <end position="151"/>
    </location>
</feature>
<evidence type="ECO:0000313" key="6">
    <source>
        <dbReference type="Proteomes" id="UP000285120"/>
    </source>
</evidence>
<feature type="transmembrane region" description="Helical" evidence="3">
    <location>
        <begin position="12"/>
        <end position="31"/>
    </location>
</feature>
<dbReference type="Proteomes" id="UP000285120">
    <property type="component" value="Unassembled WGS sequence"/>
</dbReference>
<protein>
    <submittedName>
        <fullName evidence="5">Fucose 4-O-acetylase-like acetyltransferase</fullName>
    </submittedName>
</protein>
<evidence type="ECO:0000313" key="5">
    <source>
        <dbReference type="EMBL" id="RKD69746.1"/>
    </source>
</evidence>
<dbReference type="RefSeq" id="WP_120194301.1">
    <property type="nucleotide sequence ID" value="NZ_RAPK01000011.1"/>
</dbReference>
<sequence length="328" mass="37607">MAAQEAGARDYFFDNAKFLLIVLVVMGHAVVPYIGEHTGVRTLYLIIYSFHMPLFFLIAGYFAKKAIDRRQFLKPVQTILLPYLIFQGIYAVYYYFIEDRELVYPLLEPLWSLWFLLSLFTFYVLMVFFKYSIYLLIPAVLLGMLAGVWEIAPVLSISRTLVFFPFFLLGYFMKKSSMNQVRTIINPKISIIVFAGAAVLLYPFADNIMFEWFYGSESYAALGIGAGAGMAVRLGLYIVTIIVSLCFLALVPSRPTVFSALALNTMYVYLLHGFLLRYLRTTDFYTVFNGNVEIMLYIAAAVVYTFVLSSNTVKKVFWPVIEPKRLWS</sequence>
<feature type="transmembrane region" description="Helical" evidence="3">
    <location>
        <begin position="224"/>
        <end position="250"/>
    </location>
</feature>
<feature type="transmembrane region" description="Helical" evidence="3">
    <location>
        <begin position="157"/>
        <end position="173"/>
    </location>
</feature>
<feature type="transmembrane region" description="Helical" evidence="3">
    <location>
        <begin position="75"/>
        <end position="97"/>
    </location>
</feature>
<evidence type="ECO:0000256" key="1">
    <source>
        <dbReference type="ARBA" id="ARBA00004370"/>
    </source>
</evidence>
<feature type="domain" description="Acyltransferase 3" evidence="4">
    <location>
        <begin position="11"/>
        <end position="308"/>
    </location>
</feature>
<keyword evidence="3" id="KW-0472">Membrane</keyword>
<dbReference type="EMBL" id="RAPK01000011">
    <property type="protein sequence ID" value="RKD69746.1"/>
    <property type="molecule type" value="Genomic_DNA"/>
</dbReference>
<name>A0A419UX92_9BACL</name>
<dbReference type="GO" id="GO:0016747">
    <property type="term" value="F:acyltransferase activity, transferring groups other than amino-acyl groups"/>
    <property type="evidence" value="ECO:0007669"/>
    <property type="project" value="InterPro"/>
</dbReference>
<keyword evidence="5" id="KW-0808">Transferase</keyword>
<comment type="subcellular location">
    <subcellularLocation>
        <location evidence="1">Membrane</location>
    </subcellularLocation>
</comment>
<evidence type="ECO:0000259" key="4">
    <source>
        <dbReference type="Pfam" id="PF01757"/>
    </source>
</evidence>
<comment type="similarity">
    <text evidence="2">Belongs to the acyltransferase 3 family.</text>
</comment>
<feature type="transmembrane region" description="Helical" evidence="3">
    <location>
        <begin position="185"/>
        <end position="204"/>
    </location>
</feature>
<dbReference type="Pfam" id="PF01757">
    <property type="entry name" value="Acyl_transf_3"/>
    <property type="match status" value="1"/>
</dbReference>
<proteinExistence type="inferred from homology"/>
<evidence type="ECO:0000256" key="3">
    <source>
        <dbReference type="SAM" id="Phobius"/>
    </source>
</evidence>
<evidence type="ECO:0000256" key="2">
    <source>
        <dbReference type="ARBA" id="ARBA00007400"/>
    </source>
</evidence>
<comment type="caution">
    <text evidence="5">The sequence shown here is derived from an EMBL/GenBank/DDBJ whole genome shotgun (WGS) entry which is preliminary data.</text>
</comment>
<feature type="transmembrane region" description="Helical" evidence="3">
    <location>
        <begin position="109"/>
        <end position="126"/>
    </location>
</feature>
<feature type="transmembrane region" description="Helical" evidence="3">
    <location>
        <begin position="257"/>
        <end position="279"/>
    </location>
</feature>
<keyword evidence="3" id="KW-1133">Transmembrane helix</keyword>
<feature type="transmembrane region" description="Helical" evidence="3">
    <location>
        <begin position="294"/>
        <end position="313"/>
    </location>
</feature>
<reference evidence="5 6" key="1">
    <citation type="submission" date="2018-09" db="EMBL/GenBank/DDBJ databases">
        <title>Genomic Encyclopedia of Archaeal and Bacterial Type Strains, Phase II (KMG-II): from individual species to whole genera.</title>
        <authorList>
            <person name="Goeker M."/>
        </authorList>
    </citation>
    <scope>NUCLEOTIDE SEQUENCE [LARGE SCALE GENOMIC DNA]</scope>
    <source>
        <strain evidence="5 6">DSM 17008</strain>
    </source>
</reference>
<dbReference type="PANTHER" id="PTHR37312">
    <property type="entry name" value="MEMBRANE-BOUND ACYLTRANSFERASE YKRP-RELATED"/>
    <property type="match status" value="1"/>
</dbReference>
<dbReference type="OrthoDB" id="6623990at2"/>
<keyword evidence="3" id="KW-0812">Transmembrane</keyword>
<dbReference type="InterPro" id="IPR002656">
    <property type="entry name" value="Acyl_transf_3_dom"/>
</dbReference>
<accession>A0A419UX92</accession>